<evidence type="ECO:0000256" key="1">
    <source>
        <dbReference type="SAM" id="Phobius"/>
    </source>
</evidence>
<keyword evidence="1" id="KW-0812">Transmembrane</keyword>
<dbReference type="Pfam" id="PF14256">
    <property type="entry name" value="YwiC"/>
    <property type="match status" value="1"/>
</dbReference>
<keyword evidence="1" id="KW-1133">Transmembrane helix</keyword>
<feature type="transmembrane region" description="Helical" evidence="1">
    <location>
        <begin position="105"/>
        <end position="123"/>
    </location>
</feature>
<feature type="transmembrane region" description="Helical" evidence="1">
    <location>
        <begin position="160"/>
        <end position="177"/>
    </location>
</feature>
<gene>
    <name evidence="2" type="ORF">Mgrana_00375</name>
</gene>
<comment type="caution">
    <text evidence="2">The sequence shown here is derived from an EMBL/GenBank/DDBJ whole genome shotgun (WGS) entry which is preliminary data.</text>
</comment>
<dbReference type="RefSeq" id="WP_119355898.1">
    <property type="nucleotide sequence ID" value="NZ_BJXM01000002.1"/>
</dbReference>
<dbReference type="Proteomes" id="UP000266178">
    <property type="component" value="Unassembled WGS sequence"/>
</dbReference>
<feature type="transmembrane region" description="Helical" evidence="1">
    <location>
        <begin position="135"/>
        <end position="154"/>
    </location>
</feature>
<proteinExistence type="predicted"/>
<organism evidence="2 3">
    <name type="scientific">Meiothermus granaticius NBRC 107808</name>
    <dbReference type="NCBI Taxonomy" id="1227551"/>
    <lineage>
        <taxon>Bacteria</taxon>
        <taxon>Thermotogati</taxon>
        <taxon>Deinococcota</taxon>
        <taxon>Deinococci</taxon>
        <taxon>Thermales</taxon>
        <taxon>Thermaceae</taxon>
        <taxon>Meiothermus</taxon>
    </lineage>
</organism>
<dbReference type="InterPro" id="IPR025576">
    <property type="entry name" value="YwiC"/>
</dbReference>
<dbReference type="AlphaFoldDB" id="A0A399FF13"/>
<feature type="transmembrane region" description="Helical" evidence="1">
    <location>
        <begin position="77"/>
        <end position="99"/>
    </location>
</feature>
<feature type="transmembrane region" description="Helical" evidence="1">
    <location>
        <begin position="31"/>
        <end position="56"/>
    </location>
</feature>
<evidence type="ECO:0000313" key="3">
    <source>
        <dbReference type="Proteomes" id="UP000266178"/>
    </source>
</evidence>
<accession>A0A399FF13</accession>
<feature type="transmembrane region" description="Helical" evidence="1">
    <location>
        <begin position="198"/>
        <end position="222"/>
    </location>
</feature>
<dbReference type="EMBL" id="QWLB01000003">
    <property type="protein sequence ID" value="RIH93792.1"/>
    <property type="molecule type" value="Genomic_DNA"/>
</dbReference>
<name>A0A399FF13_9DEIN</name>
<evidence type="ECO:0000313" key="2">
    <source>
        <dbReference type="EMBL" id="RIH93792.1"/>
    </source>
</evidence>
<dbReference type="OrthoDB" id="31793at2"/>
<protein>
    <submittedName>
        <fullName evidence="2">YwiC-like protein</fullName>
    </submittedName>
</protein>
<feature type="transmembrane region" description="Helical" evidence="1">
    <location>
        <begin position="242"/>
        <end position="262"/>
    </location>
</feature>
<reference evidence="2 3" key="1">
    <citation type="submission" date="2018-08" db="EMBL/GenBank/DDBJ databases">
        <title>Meiothermus granaticius genome AF-68 sequencing project.</title>
        <authorList>
            <person name="Da Costa M.S."/>
            <person name="Albuquerque L."/>
            <person name="Raposo P."/>
            <person name="Froufe H.J.C."/>
            <person name="Barroso C.S."/>
            <person name="Egas C."/>
        </authorList>
    </citation>
    <scope>NUCLEOTIDE SEQUENCE [LARGE SCALE GENOMIC DNA]</scope>
    <source>
        <strain evidence="2 3">AF-68</strain>
    </source>
</reference>
<keyword evidence="1" id="KW-0472">Membrane</keyword>
<keyword evidence="3" id="KW-1185">Reference proteome</keyword>
<sequence>MIAPPRGIKVPLKSVALPNEHGGWGFTLEPILLGLLVAPSWAGLGLGIFALAAFFTRHPLKLWLSDLRRGRLFPRTPLARSFALLYGSLALTGLLLASLLARGPFYWPLLTALPLMALQLWFDAHNQGRNLLPEISGAVAMGSIASGIALAAGMEPWPALGLWLVLGMRALAAIYYARTQVMRARGVRVSPRSAYGASSLATGVLAVGAVFGLVPWLSVLALGLLLPVSLYTFSRPPTPAKVVGWTQMGFGLLIVVLTTLGVRMP</sequence>